<dbReference type="SMART" id="SM00567">
    <property type="entry name" value="EZ_HEAT"/>
    <property type="match status" value="7"/>
</dbReference>
<dbReference type="EMBL" id="PGXC01000015">
    <property type="protein sequence ID" value="PKK89599.1"/>
    <property type="molecule type" value="Genomic_DNA"/>
</dbReference>
<gene>
    <name evidence="3" type="ORF">CVV64_13615</name>
</gene>
<sequence length="1234" mass="136789">MDAGKILNARTSVKKEAIAKLTEKGGEKSLEALVLLSLDRDPGVRYHAQKGLGELRGQLMALGREVDGKIRDFYISSNIRVLRTGSPEDSLEAAKRLSRTDAGTFARDLVDVLRSSTDDRLTATLLKTIAHACGSRSLNLLKSYLKSPDPRIRANAVEAISTLEIAERFDLVMPFLRDESGRVAANAAMVLWGFSRIKVLGRLREMILSDNRNLASSAVWCLKEIGTVESLKILSAIPSHHAAYESAREGVAKITQALAITARGLSPLKSDTSDTANQPDSAVQKQYSDRTGPIEESSVSASPPSPIPSPASSPDEMVLAQSALDKLSSEDPRVRLDGAKELAELRRTDLVPTLANILEKDSDRFVVATLVKLVGLTGGADYAGRIIPFLEHEDPRVRANAVEGLSLVEDEAHLQPVAKLLSDGDARVSANAAFVMYRKWPERTLDILTEMISSGDPWRGASAAFALGRLGDDSCETILRESRGGAPEEVRQRIDEILVEMDNRRHHEAKVIAEEVSTAEKLPHDNAQDALLDLASPAPGARARAVKTLSLLADETTVPQLMVLFRNEEKGPVQAQILKLIALAGKEKTMDFLLEQLSGSSASVRLAAAEALAGSSDPRAAEALMEILRKNEDQSLISICLKGIISSGGRDSRDEAREMVRKMAISDSSLDRERAVRALDGLTGPWADNLMERLARDNDVSVANAAGACIRRREEEAALKIREVTNQVGQDLSQLDSTFIEANRNYLIDIQVEQLSSQDQAGRSKTLTNLDMLLCAETLDHFRRLLMSQQNKFIKATLIKTVGKLKVQRTISILEPFLKDYDPRVRANCIEALTGFRDPIIFDMVSPLLNDPDERVKNNGYRLLADTFPIQTKSRLMDMLQESRSYTRTVRAELFESANFILANNQDQICRELREWLEGRRQEDPVELEKARMREEDSFKRVDRGSQSRPHVITGDEDVFNLYKFLGKIALFTMVLFTALIYLKYYGPDKPKVKRMTYSAHDGGYDGTAALEAFSAMPEPGSTAPARIRRRTRFTFSAAPAFMGRNFDRTENTIARARAQTEKLLDSAQVENTEFRNLMLNAAGGNERIIRAEESLARGSVEEALSELREALSETPESEIPTRCRIMFSMLQCLRKLKRSEEYASLSETFDMERQKVGELSFRAGLYTENDGVSLEKLKADSDAIKSMKTSVQSLEPTARESFLESLRKELISSGLKGAELEFEFSVLKKRFGL</sequence>
<comment type="caution">
    <text evidence="3">The sequence shown here is derived from an EMBL/GenBank/DDBJ whole genome shotgun (WGS) entry which is preliminary data.</text>
</comment>
<dbReference type="Gene3D" id="1.25.10.10">
    <property type="entry name" value="Leucine-rich Repeat Variant"/>
    <property type="match status" value="4"/>
</dbReference>
<dbReference type="Proteomes" id="UP000233256">
    <property type="component" value="Unassembled WGS sequence"/>
</dbReference>
<protein>
    <submittedName>
        <fullName evidence="3">Uncharacterized protein</fullName>
    </submittedName>
</protein>
<feature type="transmembrane region" description="Helical" evidence="2">
    <location>
        <begin position="965"/>
        <end position="986"/>
    </location>
</feature>
<dbReference type="PANTHER" id="PTHR12697">
    <property type="entry name" value="PBS LYASE HEAT-LIKE PROTEIN"/>
    <property type="match status" value="1"/>
</dbReference>
<dbReference type="GO" id="GO:0016491">
    <property type="term" value="F:oxidoreductase activity"/>
    <property type="evidence" value="ECO:0007669"/>
    <property type="project" value="TreeGrafter"/>
</dbReference>
<keyword evidence="2" id="KW-0472">Membrane</keyword>
<dbReference type="PANTHER" id="PTHR12697:SF5">
    <property type="entry name" value="DEOXYHYPUSINE HYDROXYLASE"/>
    <property type="match status" value="1"/>
</dbReference>
<accession>A0A2N1PMP4</accession>
<proteinExistence type="predicted"/>
<keyword evidence="2" id="KW-0812">Transmembrane</keyword>
<dbReference type="InterPro" id="IPR004155">
    <property type="entry name" value="PBS_lyase_HEAT"/>
</dbReference>
<dbReference type="SUPFAM" id="SSF48371">
    <property type="entry name" value="ARM repeat"/>
    <property type="match status" value="2"/>
</dbReference>
<dbReference type="InterPro" id="IPR011989">
    <property type="entry name" value="ARM-like"/>
</dbReference>
<evidence type="ECO:0000313" key="4">
    <source>
        <dbReference type="Proteomes" id="UP000233256"/>
    </source>
</evidence>
<reference evidence="3 4" key="1">
    <citation type="journal article" date="2017" name="ISME J.">
        <title>Potential for microbial H2 and metal transformations associated with novel bacteria and archaea in deep terrestrial subsurface sediments.</title>
        <authorList>
            <person name="Hernsdorf A.W."/>
            <person name="Amano Y."/>
            <person name="Miyakawa K."/>
            <person name="Ise K."/>
            <person name="Suzuki Y."/>
            <person name="Anantharaman K."/>
            <person name="Probst A."/>
            <person name="Burstein D."/>
            <person name="Thomas B.C."/>
            <person name="Banfield J.F."/>
        </authorList>
    </citation>
    <scope>NUCLEOTIDE SEQUENCE [LARGE SCALE GENOMIC DNA]</scope>
    <source>
        <strain evidence="3">HGW-Wallbacteria-1</strain>
    </source>
</reference>
<name>A0A2N1PMP4_9BACT</name>
<dbReference type="Pfam" id="PF13646">
    <property type="entry name" value="HEAT_2"/>
    <property type="match status" value="2"/>
</dbReference>
<evidence type="ECO:0000313" key="3">
    <source>
        <dbReference type="EMBL" id="PKK89599.1"/>
    </source>
</evidence>
<organism evidence="3 4">
    <name type="scientific">Candidatus Wallbacteria bacterium HGW-Wallbacteria-1</name>
    <dbReference type="NCBI Taxonomy" id="2013854"/>
    <lineage>
        <taxon>Bacteria</taxon>
        <taxon>Candidatus Walliibacteriota</taxon>
    </lineage>
</organism>
<feature type="compositionally biased region" description="Polar residues" evidence="1">
    <location>
        <begin position="269"/>
        <end position="286"/>
    </location>
</feature>
<feature type="region of interest" description="Disordered" evidence="1">
    <location>
        <begin position="269"/>
        <end position="316"/>
    </location>
</feature>
<dbReference type="InterPro" id="IPR016024">
    <property type="entry name" value="ARM-type_fold"/>
</dbReference>
<evidence type="ECO:0000256" key="2">
    <source>
        <dbReference type="SAM" id="Phobius"/>
    </source>
</evidence>
<evidence type="ECO:0000256" key="1">
    <source>
        <dbReference type="SAM" id="MobiDB-lite"/>
    </source>
</evidence>
<dbReference type="AlphaFoldDB" id="A0A2N1PMP4"/>
<keyword evidence="2" id="KW-1133">Transmembrane helix</keyword>